<evidence type="ECO:0000313" key="3">
    <source>
        <dbReference type="Proteomes" id="UP001589698"/>
    </source>
</evidence>
<feature type="transmembrane region" description="Helical" evidence="1">
    <location>
        <begin position="25"/>
        <end position="47"/>
    </location>
</feature>
<feature type="transmembrane region" description="Helical" evidence="1">
    <location>
        <begin position="173"/>
        <end position="192"/>
    </location>
</feature>
<keyword evidence="1" id="KW-0812">Transmembrane</keyword>
<feature type="transmembrane region" description="Helical" evidence="1">
    <location>
        <begin position="84"/>
        <end position="101"/>
    </location>
</feature>
<dbReference type="RefSeq" id="WP_378517762.1">
    <property type="nucleotide sequence ID" value="NZ_CBCSDI010000010.1"/>
</dbReference>
<protein>
    <submittedName>
        <fullName evidence="2">VC0807 family protein</fullName>
    </submittedName>
</protein>
<proteinExistence type="predicted"/>
<comment type="caution">
    <text evidence="2">The sequence shown here is derived from an EMBL/GenBank/DDBJ whole genome shotgun (WGS) entry which is preliminary data.</text>
</comment>
<feature type="transmembrane region" description="Helical" evidence="1">
    <location>
        <begin position="54"/>
        <end position="72"/>
    </location>
</feature>
<dbReference type="Proteomes" id="UP001589698">
    <property type="component" value="Unassembled WGS sequence"/>
</dbReference>
<keyword evidence="1" id="KW-1133">Transmembrane helix</keyword>
<feature type="transmembrane region" description="Helical" evidence="1">
    <location>
        <begin position="143"/>
        <end position="161"/>
    </location>
</feature>
<dbReference type="EMBL" id="JBHLXH010000001">
    <property type="protein sequence ID" value="MFC0222100.1"/>
    <property type="molecule type" value="Genomic_DNA"/>
</dbReference>
<accession>A0ABV6DZE2</accession>
<keyword evidence="1" id="KW-0472">Membrane</keyword>
<organism evidence="2 3">
    <name type="scientific">Nocardioides zeicaulis</name>
    <dbReference type="NCBI Taxonomy" id="1776857"/>
    <lineage>
        <taxon>Bacteria</taxon>
        <taxon>Bacillati</taxon>
        <taxon>Actinomycetota</taxon>
        <taxon>Actinomycetes</taxon>
        <taxon>Propionibacteriales</taxon>
        <taxon>Nocardioidaceae</taxon>
        <taxon>Nocardioides</taxon>
    </lineage>
</organism>
<evidence type="ECO:0000256" key="1">
    <source>
        <dbReference type="SAM" id="Phobius"/>
    </source>
</evidence>
<reference evidence="2 3" key="1">
    <citation type="submission" date="2024-09" db="EMBL/GenBank/DDBJ databases">
        <authorList>
            <person name="Sun Q."/>
            <person name="Mori K."/>
        </authorList>
    </citation>
    <scope>NUCLEOTIDE SEQUENCE [LARGE SCALE GENOMIC DNA]</scope>
    <source>
        <strain evidence="2 3">CCM 8654</strain>
    </source>
</reference>
<name>A0ABV6DZE2_9ACTN</name>
<gene>
    <name evidence="2" type="ORF">ACFFJG_06375</name>
</gene>
<dbReference type="NCBIfam" id="NF041646">
    <property type="entry name" value="VC0807_fam"/>
    <property type="match status" value="1"/>
</dbReference>
<sequence length="216" mass="23625">MTLLRPVIGIAGSTALYYLLRHLGVSVYVALVVGAVLSLLPAVVSLLRGARPSGLEAFFTVLLFASFAISLLPGDERFLLAKDALVTGGVGFWFLASLRWADRPLAYQFAKPMIEGRGGWVGDWERRWREDAWFRRMWRTSSAWWAGGTLLDAVARVVLAYTLPADVVPGLNLAMYVVTAVVLNVVTTVVYLRAGAIRGRRRAAGQLTDSQDTGAR</sequence>
<keyword evidence="3" id="KW-1185">Reference proteome</keyword>
<evidence type="ECO:0000313" key="2">
    <source>
        <dbReference type="EMBL" id="MFC0222100.1"/>
    </source>
</evidence>